<accession>A0A699SW45</accession>
<organism evidence="1">
    <name type="scientific">Tanacetum cinerariifolium</name>
    <name type="common">Dalmatian daisy</name>
    <name type="synonym">Chrysanthemum cinerariifolium</name>
    <dbReference type="NCBI Taxonomy" id="118510"/>
    <lineage>
        <taxon>Eukaryota</taxon>
        <taxon>Viridiplantae</taxon>
        <taxon>Streptophyta</taxon>
        <taxon>Embryophyta</taxon>
        <taxon>Tracheophyta</taxon>
        <taxon>Spermatophyta</taxon>
        <taxon>Magnoliopsida</taxon>
        <taxon>eudicotyledons</taxon>
        <taxon>Gunneridae</taxon>
        <taxon>Pentapetalae</taxon>
        <taxon>asterids</taxon>
        <taxon>campanulids</taxon>
        <taxon>Asterales</taxon>
        <taxon>Asteraceae</taxon>
        <taxon>Asteroideae</taxon>
        <taxon>Anthemideae</taxon>
        <taxon>Anthemidinae</taxon>
        <taxon>Tanacetum</taxon>
    </lineage>
</organism>
<name>A0A699SW45_TANCI</name>
<dbReference type="AlphaFoldDB" id="A0A699SW45"/>
<protein>
    <submittedName>
        <fullName evidence="1">Uncharacterized protein</fullName>
    </submittedName>
</protein>
<proteinExistence type="predicted"/>
<evidence type="ECO:0000313" key="1">
    <source>
        <dbReference type="EMBL" id="GFD00866.1"/>
    </source>
</evidence>
<reference evidence="1" key="1">
    <citation type="journal article" date="2019" name="Sci. Rep.">
        <title>Draft genome of Tanacetum cinerariifolium, the natural source of mosquito coil.</title>
        <authorList>
            <person name="Yamashiro T."/>
            <person name="Shiraishi A."/>
            <person name="Satake H."/>
            <person name="Nakayama K."/>
        </authorList>
    </citation>
    <scope>NUCLEOTIDE SEQUENCE</scope>
</reference>
<sequence length="78" mass="8816">MITYDEYQNDSGVEAVPTVVSADEADKQSMIAVLQRMHTEIAGYIRVNDEHKLVNATLTAELEWCKIEMQALEQQAKC</sequence>
<comment type="caution">
    <text evidence="1">The sequence shown here is derived from an EMBL/GenBank/DDBJ whole genome shotgun (WGS) entry which is preliminary data.</text>
</comment>
<dbReference type="EMBL" id="BKCJ011187673">
    <property type="protein sequence ID" value="GFD00866.1"/>
    <property type="molecule type" value="Genomic_DNA"/>
</dbReference>
<gene>
    <name evidence="1" type="ORF">Tci_872835</name>
</gene>